<dbReference type="GO" id="GO:0019350">
    <property type="term" value="P:teichoic acid biosynthetic process"/>
    <property type="evidence" value="ECO:0007669"/>
    <property type="project" value="UniProtKB-KW"/>
</dbReference>
<keyword evidence="5" id="KW-0777">Teichoic acid biosynthesis</keyword>
<protein>
    <submittedName>
        <fullName evidence="7">CDP-glycerol--glycerophosphate glycerophosphotransferase</fullName>
    </submittedName>
</protein>
<evidence type="ECO:0000256" key="5">
    <source>
        <dbReference type="ARBA" id="ARBA00022944"/>
    </source>
</evidence>
<gene>
    <name evidence="7" type="ORF">BWZ43_08590</name>
</gene>
<dbReference type="PANTHER" id="PTHR37316">
    <property type="entry name" value="TEICHOIC ACID GLYCEROL-PHOSPHATE PRIMASE"/>
    <property type="match status" value="1"/>
</dbReference>
<sequence length="390" mass="46740">MVIELLIWMYLIFFKFQFNLFKWLPLKQKITFIVSFSQNSLFIYEELKRRKVPLKIVFLCEPSCYEDVKERIDGDALLLKNQNVFKMAKGIYHLATSKFIIIDNYFAFLSTVKFKDEAQCIQLWHAAGAIKTFGFRDHSIKSRTNSANRRFTKVYQQFHKIVVGSDLMASIFMEAFKLTEDHIIRTGIPRTDFFYQIKEQEKRKKEWMHSHPFLKNKKVILYAPTFRDGNVKHFEKILDINYLYHSLGEEYVILIKLHPTVQEKLDFDYDLYKGFIYDFSYYKDVNDILLITDYLITDYSSIPYEFSLLGKPMIFYPFDLEQYEIERGLWGKYEDLVPGPVVFNTEQMVYVIKENKFDLNRVKEFSNIWNKYSEGYSSKNLVDYLCRKLD</sequence>
<dbReference type="Gene3D" id="3.40.50.12580">
    <property type="match status" value="1"/>
</dbReference>
<dbReference type="InterPro" id="IPR043149">
    <property type="entry name" value="TagF_N"/>
</dbReference>
<name>A0A8E2ICA1_9BACI</name>
<evidence type="ECO:0000313" key="7">
    <source>
        <dbReference type="EMBL" id="OOP68788.1"/>
    </source>
</evidence>
<proteinExistence type="inferred from homology"/>
<dbReference type="EMBL" id="MTLA01000082">
    <property type="protein sequence ID" value="OOP68788.1"/>
    <property type="molecule type" value="Genomic_DNA"/>
</dbReference>
<evidence type="ECO:0000256" key="4">
    <source>
        <dbReference type="ARBA" id="ARBA00022679"/>
    </source>
</evidence>
<evidence type="ECO:0000256" key="3">
    <source>
        <dbReference type="ARBA" id="ARBA00022475"/>
    </source>
</evidence>
<dbReference type="Pfam" id="PF04464">
    <property type="entry name" value="Glyphos_transf"/>
    <property type="match status" value="1"/>
</dbReference>
<comment type="caution">
    <text evidence="7">The sequence shown here is derived from an EMBL/GenBank/DDBJ whole genome shotgun (WGS) entry which is preliminary data.</text>
</comment>
<evidence type="ECO:0000256" key="1">
    <source>
        <dbReference type="ARBA" id="ARBA00004202"/>
    </source>
</evidence>
<keyword evidence="6" id="KW-0472">Membrane</keyword>
<keyword evidence="8" id="KW-1185">Reference proteome</keyword>
<dbReference type="AlphaFoldDB" id="A0A8E2ICA1"/>
<dbReference type="InterPro" id="IPR043148">
    <property type="entry name" value="TagF_C"/>
</dbReference>
<comment type="subcellular location">
    <subcellularLocation>
        <location evidence="1">Cell membrane</location>
        <topology evidence="1">Peripheral membrane protein</topology>
    </subcellularLocation>
</comment>
<dbReference type="Proteomes" id="UP000189761">
    <property type="component" value="Unassembled WGS sequence"/>
</dbReference>
<accession>A0A8E2ICA1</accession>
<dbReference type="GO" id="GO:0047355">
    <property type="term" value="F:CDP-glycerol glycerophosphotransferase activity"/>
    <property type="evidence" value="ECO:0007669"/>
    <property type="project" value="InterPro"/>
</dbReference>
<evidence type="ECO:0000313" key="8">
    <source>
        <dbReference type="Proteomes" id="UP000189761"/>
    </source>
</evidence>
<dbReference type="InterPro" id="IPR007554">
    <property type="entry name" value="Glycerophosphate_synth"/>
</dbReference>
<evidence type="ECO:0000256" key="2">
    <source>
        <dbReference type="ARBA" id="ARBA00010488"/>
    </source>
</evidence>
<keyword evidence="3" id="KW-1003">Cell membrane</keyword>
<dbReference type="GO" id="GO:0005886">
    <property type="term" value="C:plasma membrane"/>
    <property type="evidence" value="ECO:0007669"/>
    <property type="project" value="UniProtKB-SubCell"/>
</dbReference>
<organism evidence="7 8">
    <name type="scientific">Heyndrickxia oleronia</name>
    <dbReference type="NCBI Taxonomy" id="38875"/>
    <lineage>
        <taxon>Bacteria</taxon>
        <taxon>Bacillati</taxon>
        <taxon>Bacillota</taxon>
        <taxon>Bacilli</taxon>
        <taxon>Bacillales</taxon>
        <taxon>Bacillaceae</taxon>
        <taxon>Heyndrickxia</taxon>
    </lineage>
</organism>
<reference evidence="7 8" key="1">
    <citation type="submission" date="2017-01" db="EMBL/GenBank/DDBJ databases">
        <title>Draft genome sequence of Bacillus oleronius.</title>
        <authorList>
            <person name="Allam M."/>
        </authorList>
    </citation>
    <scope>NUCLEOTIDE SEQUENCE [LARGE SCALE GENOMIC DNA]</scope>
    <source>
        <strain evidence="7 8">DSM 9356</strain>
    </source>
</reference>
<keyword evidence="4 7" id="KW-0808">Transferase</keyword>
<evidence type="ECO:0000256" key="6">
    <source>
        <dbReference type="ARBA" id="ARBA00023136"/>
    </source>
</evidence>
<dbReference type="InterPro" id="IPR051612">
    <property type="entry name" value="Teichoic_Acid_Biosynth"/>
</dbReference>
<dbReference type="PANTHER" id="PTHR37316:SF1">
    <property type="entry name" value="TEICHOIC ACID GLYCEROL-PHOSPHATE PRIMASE"/>
    <property type="match status" value="1"/>
</dbReference>
<dbReference type="SUPFAM" id="SSF53756">
    <property type="entry name" value="UDP-Glycosyltransferase/glycogen phosphorylase"/>
    <property type="match status" value="1"/>
</dbReference>
<comment type="similarity">
    <text evidence="2">Belongs to the CDP-glycerol glycerophosphotransferase family.</text>
</comment>
<dbReference type="Gene3D" id="3.40.50.11820">
    <property type="match status" value="1"/>
</dbReference>